<evidence type="ECO:0000256" key="1">
    <source>
        <dbReference type="SAM" id="Phobius"/>
    </source>
</evidence>
<proteinExistence type="predicted"/>
<dbReference type="Proteomes" id="UP001472677">
    <property type="component" value="Unassembled WGS sequence"/>
</dbReference>
<keyword evidence="3" id="KW-1185">Reference proteome</keyword>
<dbReference type="EMBL" id="JBBPBM010000032">
    <property type="protein sequence ID" value="KAK8533928.1"/>
    <property type="molecule type" value="Genomic_DNA"/>
</dbReference>
<keyword evidence="1" id="KW-0812">Transmembrane</keyword>
<evidence type="ECO:0000313" key="3">
    <source>
        <dbReference type="Proteomes" id="UP001472677"/>
    </source>
</evidence>
<evidence type="ECO:0000313" key="2">
    <source>
        <dbReference type="EMBL" id="KAK8533928.1"/>
    </source>
</evidence>
<accession>A0ABR2DBH0</accession>
<feature type="transmembrane region" description="Helical" evidence="1">
    <location>
        <begin position="62"/>
        <end position="86"/>
    </location>
</feature>
<sequence length="109" mass="11737">MDYNFRSHKLSNLNKTGLLSAETYTPSRLCVLGLGIGSADRFGPGFGAFLVHCLLEEYADLIALPVVFSLPAEVGASAVVLAIAVLKLLDLRMHWRVFGCTSYGLCVCA</sequence>
<organism evidence="2 3">
    <name type="scientific">Hibiscus sabdariffa</name>
    <name type="common">roselle</name>
    <dbReference type="NCBI Taxonomy" id="183260"/>
    <lineage>
        <taxon>Eukaryota</taxon>
        <taxon>Viridiplantae</taxon>
        <taxon>Streptophyta</taxon>
        <taxon>Embryophyta</taxon>
        <taxon>Tracheophyta</taxon>
        <taxon>Spermatophyta</taxon>
        <taxon>Magnoliopsida</taxon>
        <taxon>eudicotyledons</taxon>
        <taxon>Gunneridae</taxon>
        <taxon>Pentapetalae</taxon>
        <taxon>rosids</taxon>
        <taxon>malvids</taxon>
        <taxon>Malvales</taxon>
        <taxon>Malvaceae</taxon>
        <taxon>Malvoideae</taxon>
        <taxon>Hibiscus</taxon>
    </lineage>
</organism>
<protein>
    <submittedName>
        <fullName evidence="2">Uncharacterized protein</fullName>
    </submittedName>
</protein>
<comment type="caution">
    <text evidence="2">The sequence shown here is derived from an EMBL/GenBank/DDBJ whole genome shotgun (WGS) entry which is preliminary data.</text>
</comment>
<gene>
    <name evidence="2" type="ORF">V6N12_047330</name>
</gene>
<keyword evidence="1" id="KW-1133">Transmembrane helix</keyword>
<reference evidence="2 3" key="1">
    <citation type="journal article" date="2024" name="G3 (Bethesda)">
        <title>Genome assembly of Hibiscus sabdariffa L. provides insights into metabolisms of medicinal natural products.</title>
        <authorList>
            <person name="Kim T."/>
        </authorList>
    </citation>
    <scope>NUCLEOTIDE SEQUENCE [LARGE SCALE GENOMIC DNA]</scope>
    <source>
        <strain evidence="2">TK-2024</strain>
        <tissue evidence="2">Old leaves</tissue>
    </source>
</reference>
<keyword evidence="1" id="KW-0472">Membrane</keyword>
<name>A0ABR2DBH0_9ROSI</name>